<dbReference type="AlphaFoldDB" id="A0A1R2BEW1"/>
<dbReference type="Pfam" id="PF03133">
    <property type="entry name" value="TTL"/>
    <property type="match status" value="1"/>
</dbReference>
<comment type="caution">
    <text evidence="6">The sequence shown here is derived from an EMBL/GenBank/DDBJ whole genome shotgun (WGS) entry which is preliminary data.</text>
</comment>
<accession>A0A1R2BEW1</accession>
<dbReference type="GO" id="GO:0036064">
    <property type="term" value="C:ciliary basal body"/>
    <property type="evidence" value="ECO:0007669"/>
    <property type="project" value="TreeGrafter"/>
</dbReference>
<dbReference type="PANTHER" id="PTHR12241">
    <property type="entry name" value="TUBULIN POLYGLUTAMYLASE"/>
    <property type="match status" value="1"/>
</dbReference>
<dbReference type="InterPro" id="IPR004344">
    <property type="entry name" value="TTL/TTLL_fam"/>
</dbReference>
<dbReference type="Gene3D" id="3.30.470.20">
    <property type="entry name" value="ATP-grasp fold, B domain"/>
    <property type="match status" value="1"/>
</dbReference>
<dbReference type="Proteomes" id="UP000187209">
    <property type="component" value="Unassembled WGS sequence"/>
</dbReference>
<evidence type="ECO:0000256" key="2">
    <source>
        <dbReference type="ARBA" id="ARBA00022598"/>
    </source>
</evidence>
<keyword evidence="4" id="KW-0067">ATP-binding</keyword>
<dbReference type="PANTHER" id="PTHR12241:SF39">
    <property type="entry name" value="TUBULIN POLYGLUTAMYLASE TTLL9-RELATED"/>
    <property type="match status" value="1"/>
</dbReference>
<protein>
    <recommendedName>
        <fullName evidence="5">Tubulin--tyrosine ligase-like protein 9</fullName>
    </recommendedName>
</protein>
<evidence type="ECO:0000313" key="7">
    <source>
        <dbReference type="Proteomes" id="UP000187209"/>
    </source>
</evidence>
<evidence type="ECO:0000256" key="5">
    <source>
        <dbReference type="ARBA" id="ARBA00030445"/>
    </source>
</evidence>
<sequence>MSEFFRKYIKKENYPVLPQNIRFKTNFKNCIYEALKRRTWKESEGDMEWDIMWSEKEWIHEVFDHVHLQPHQRINHFRNYAELCRKDLMIKNMKRYKKNLEKEGKMDEAAEVDFFPLTYNMPGEYSLFVEEFKKNQNTVWIMKPIGKSQGKGIFLFTRLQQVSQWKSDFRWKPDNPQAEPYIVQKYIINPLLVGGKKFDLRLYVLVTNYSPLTAYLYRTGFARFTHHRYSHNPEDISNNYIHLTNVAVQKTSNQYDANTGGKWDLRQLKLYLVSKYGLEKVLECFSKIHQIFIKSLLAVQKSMINDKHCFELYGYDVLIDANLKPWLLEVNAAPSMTANTQVDFELKCNLLDDVFTIVDMEKVLQSNEEQIGGFDIIYRQTPISMPANSIYSTYLGCYNQRTSNLKKLSKMAAQRLASTPDPKNKPQ</sequence>
<evidence type="ECO:0000256" key="1">
    <source>
        <dbReference type="ARBA" id="ARBA00006820"/>
    </source>
</evidence>
<dbReference type="SUPFAM" id="SSF56059">
    <property type="entry name" value="Glutathione synthetase ATP-binding domain-like"/>
    <property type="match status" value="1"/>
</dbReference>
<evidence type="ECO:0000256" key="4">
    <source>
        <dbReference type="ARBA" id="ARBA00022840"/>
    </source>
</evidence>
<comment type="similarity">
    <text evidence="1">Belongs to the tubulin--tyrosine ligase family.</text>
</comment>
<gene>
    <name evidence="6" type="ORF">SteCoe_25615</name>
</gene>
<dbReference type="GO" id="GO:0015631">
    <property type="term" value="F:tubulin binding"/>
    <property type="evidence" value="ECO:0007669"/>
    <property type="project" value="TreeGrafter"/>
</dbReference>
<keyword evidence="7" id="KW-1185">Reference proteome</keyword>
<dbReference type="OrthoDB" id="202825at2759"/>
<name>A0A1R2BEW1_9CILI</name>
<dbReference type="PROSITE" id="PS51221">
    <property type="entry name" value="TTL"/>
    <property type="match status" value="1"/>
</dbReference>
<reference evidence="6 7" key="1">
    <citation type="submission" date="2016-11" db="EMBL/GenBank/DDBJ databases">
        <title>The macronuclear genome of Stentor coeruleus: a giant cell with tiny introns.</title>
        <authorList>
            <person name="Slabodnick M."/>
            <person name="Ruby J.G."/>
            <person name="Reiff S.B."/>
            <person name="Swart E.C."/>
            <person name="Gosai S."/>
            <person name="Prabakaran S."/>
            <person name="Witkowska E."/>
            <person name="Larue G.E."/>
            <person name="Fisher S."/>
            <person name="Freeman R.M."/>
            <person name="Gunawardena J."/>
            <person name="Chu W."/>
            <person name="Stover N.A."/>
            <person name="Gregory B.D."/>
            <person name="Nowacki M."/>
            <person name="Derisi J."/>
            <person name="Roy S.W."/>
            <person name="Marshall W.F."/>
            <person name="Sood P."/>
        </authorList>
    </citation>
    <scope>NUCLEOTIDE SEQUENCE [LARGE SCALE GENOMIC DNA]</scope>
    <source>
        <strain evidence="6">WM001</strain>
    </source>
</reference>
<evidence type="ECO:0000313" key="6">
    <source>
        <dbReference type="EMBL" id="OMJ75297.1"/>
    </source>
</evidence>
<dbReference type="EMBL" id="MPUH01000699">
    <property type="protein sequence ID" value="OMJ75297.1"/>
    <property type="molecule type" value="Genomic_DNA"/>
</dbReference>
<dbReference type="GO" id="GO:0070740">
    <property type="term" value="F:tubulin-glutamic acid ligase activity"/>
    <property type="evidence" value="ECO:0007669"/>
    <property type="project" value="TreeGrafter"/>
</dbReference>
<dbReference type="GO" id="GO:0000226">
    <property type="term" value="P:microtubule cytoskeleton organization"/>
    <property type="evidence" value="ECO:0007669"/>
    <property type="project" value="TreeGrafter"/>
</dbReference>
<keyword evidence="3" id="KW-0547">Nucleotide-binding</keyword>
<proteinExistence type="inferred from homology"/>
<evidence type="ECO:0000256" key="3">
    <source>
        <dbReference type="ARBA" id="ARBA00022741"/>
    </source>
</evidence>
<organism evidence="6 7">
    <name type="scientific">Stentor coeruleus</name>
    <dbReference type="NCBI Taxonomy" id="5963"/>
    <lineage>
        <taxon>Eukaryota</taxon>
        <taxon>Sar</taxon>
        <taxon>Alveolata</taxon>
        <taxon>Ciliophora</taxon>
        <taxon>Postciliodesmatophora</taxon>
        <taxon>Heterotrichea</taxon>
        <taxon>Heterotrichida</taxon>
        <taxon>Stentoridae</taxon>
        <taxon>Stentor</taxon>
    </lineage>
</organism>
<dbReference type="GO" id="GO:0005524">
    <property type="term" value="F:ATP binding"/>
    <property type="evidence" value="ECO:0007669"/>
    <property type="project" value="UniProtKB-KW"/>
</dbReference>
<keyword evidence="2" id="KW-0436">Ligase</keyword>